<keyword evidence="1" id="KW-1133">Transmembrane helix</keyword>
<organism evidence="2">
    <name type="scientific">Cacopsylla melanoneura</name>
    <dbReference type="NCBI Taxonomy" id="428564"/>
    <lineage>
        <taxon>Eukaryota</taxon>
        <taxon>Metazoa</taxon>
        <taxon>Ecdysozoa</taxon>
        <taxon>Arthropoda</taxon>
        <taxon>Hexapoda</taxon>
        <taxon>Insecta</taxon>
        <taxon>Pterygota</taxon>
        <taxon>Neoptera</taxon>
        <taxon>Paraneoptera</taxon>
        <taxon>Hemiptera</taxon>
        <taxon>Sternorrhyncha</taxon>
        <taxon>Psylloidea</taxon>
        <taxon>Psyllidae</taxon>
        <taxon>Psyllinae</taxon>
        <taxon>Cacopsylla</taxon>
    </lineage>
</organism>
<name>A0A8D8WST3_9HEMI</name>
<sequence length="120" mass="14196">MTPHKAFKAGKDTSCLLTPRWQVRFPAVTKFSRKESFVPGTVSFPIFNFRDDKRTYIVIRVSTLQHGQHDCRIFIYLFSYPTRYSDNYSPIFIGCTYETLLNIIIYQLVFSLVLYYFPKI</sequence>
<keyword evidence="1" id="KW-0812">Transmembrane</keyword>
<reference evidence="2" key="1">
    <citation type="submission" date="2021-05" db="EMBL/GenBank/DDBJ databases">
        <authorList>
            <person name="Alioto T."/>
            <person name="Alioto T."/>
            <person name="Gomez Garrido J."/>
        </authorList>
    </citation>
    <scope>NUCLEOTIDE SEQUENCE</scope>
</reference>
<evidence type="ECO:0000256" key="1">
    <source>
        <dbReference type="SAM" id="Phobius"/>
    </source>
</evidence>
<keyword evidence="1" id="KW-0472">Membrane</keyword>
<protein>
    <submittedName>
        <fullName evidence="2">Uncharacterized protein</fullName>
    </submittedName>
</protein>
<accession>A0A8D8WST3</accession>
<dbReference type="EMBL" id="HBUF01220083">
    <property type="protein sequence ID" value="CAG6669049.1"/>
    <property type="molecule type" value="Transcribed_RNA"/>
</dbReference>
<proteinExistence type="predicted"/>
<evidence type="ECO:0000313" key="2">
    <source>
        <dbReference type="EMBL" id="CAG6669049.1"/>
    </source>
</evidence>
<dbReference type="AlphaFoldDB" id="A0A8D8WST3"/>
<feature type="transmembrane region" description="Helical" evidence="1">
    <location>
        <begin position="91"/>
        <end position="117"/>
    </location>
</feature>